<evidence type="ECO:0000256" key="1">
    <source>
        <dbReference type="ARBA" id="ARBA00001966"/>
    </source>
</evidence>
<dbReference type="InterPro" id="IPR043129">
    <property type="entry name" value="ATPase_NBD"/>
</dbReference>
<gene>
    <name evidence="7" type="ORF">DSCOOX_61680</name>
</gene>
<sequence>MWKGNNREQNYSDHTSEQFRLGLDIGSTTAKLVLIDPGGNVRYSDYRRHKADILGTLQNMLTHLRKNRGNISISPIFTGSAGMGLAERTDLPFVQEMVAVAEAALMQHPQCKMVIDIGGEDSKMIFFNRNCRPDMRMNGNCAGGTGAFIDQMASLMNVATTELDELALKGKRCHTIASRCGVFAKTDIQNLINTGVPKTEIAASVFQAVAIQAVNSLARGHEIRSPAILVGGPLSYYCSLRKFFLRILSLKEKEAILPDMSKVYPAYGAALTLNANASNTSTLAEFARGLQQKGGNLAIPTQYEMIFKDERERSRWDQEKAQYAIPQAPLSSVDGKNVFVDIDAGSTTTKIVVIDNKDQILFRHYDNNHGNPIKSVRKALIALKQTLDAQGIQVNPKQCVVTGYGEELIRAAFNIDNGMVETLAHFYAAKKFDPHVSFILDIGGQDMKAIFVEDGIIKKIEVNEACSSGCGSFIETFADSLGYTAAEFGELACSAKHPVDLGSRCTVFMNSSVKQALRQGNDVADVAAGLSYSVIQNCLHKVLRISDTDELGDRVVVQGGTFKNPAVLRAIEKLLGRKVIRPTIAEYMGAYGAAITARQCSGEEDGNAGSKPTLFQNLDSSCKAVEKQLVCKGCTNNCRVQMLRFPNGRSYYTGNRCERHFTNGDKVIKPGDNLFKVKHALLERLPDASADRGTLSIGIPMVLNFFENYPFWATFFAEIGFRVIRSSPNDGLRPKSATTIMSDNICYPAKQVHAHIFDLIEKKVDRIFFPRVVFETGQFKDEANHFNCPIVTGYPDVIDSAINPERYGVALDSPAINFNETKLLKKACWQYVSGFHVTELKFQQAFSRALQAMNDFKKTLQEAGRKTIEKARAHKELMVVLAGRPYHVDPAINHDIPDLISRMGIHVLTEDALPLDNIVLPDSLEVADQWEYSNRLYRAAHWTGKEPHAEFLQLNSFGCGPDAIVIDEVKAILKTYGKTPTILKIDEVTSIGSAKLRIRSLVESRSEALKPTVPACRHKLPAFNKKDRHRKVLVPNFSPFYSIFIQSAFSLMGYPLEVLPPSDTNSVKLGLKYVNNDACYPAIVTIGDIIKALKSGNYRLNETAVALTETGGQCRATNYVSLLKKALLLAGYDNIPVVAASFSTKSANIQPGFSVNRPRVISLIFSILLVVDQLIRMYHATAVREITRGDSLAVLKKHFDQARNHIGRWTLKDGDDILKKAIGDFNRIKTYAGSYPKVGLVGEIYVKYNPFSNGNIVERLTREGIQVIVPPLITFFLQTFVNIPFNQVHHIQSSLSLDRWSLAFVQRRVDAKIRYVNNLMSSFRFALEPIQPIVELSKKAEKIVSLSNQAGEGWLLPGEIVTMAESGIRNIISLQPFGCIANHIVAKGISKKVADLFPDLNFLTLDMDAGNSDVNIQNRLAFFIHATKDGAADSLAVVNG</sequence>
<protein>
    <submittedName>
        <fullName evidence="7">2-hydroxyglutaryl-CoA dehydratase</fullName>
    </submittedName>
</protein>
<dbReference type="EMBL" id="AP021879">
    <property type="protein sequence ID" value="BBO92988.1"/>
    <property type="molecule type" value="Genomic_DNA"/>
</dbReference>
<dbReference type="InterPro" id="IPR051805">
    <property type="entry name" value="Dehydratase_Activator_Redct"/>
</dbReference>
<keyword evidence="2" id="KW-0479">Metal-binding</keyword>
<dbReference type="InterPro" id="IPR008275">
    <property type="entry name" value="CoA_E_activase_dom"/>
</dbReference>
<dbReference type="Pfam" id="PF01869">
    <property type="entry name" value="BcrAD_BadFG"/>
    <property type="match status" value="2"/>
</dbReference>
<dbReference type="Gene3D" id="3.30.420.40">
    <property type="match status" value="4"/>
</dbReference>
<reference evidence="7 8" key="1">
    <citation type="submission" date="2019-11" db="EMBL/GenBank/DDBJ databases">
        <title>Comparative genomics of hydrocarbon-degrading Desulfosarcina strains.</title>
        <authorList>
            <person name="Watanabe M."/>
            <person name="Kojima H."/>
            <person name="Fukui M."/>
        </authorList>
    </citation>
    <scope>NUCLEOTIDE SEQUENCE [LARGE SCALE GENOMIC DNA]</scope>
    <source>
        <strain evidence="8">oXyS1</strain>
    </source>
</reference>
<evidence type="ECO:0000256" key="2">
    <source>
        <dbReference type="ARBA" id="ARBA00022723"/>
    </source>
</evidence>
<dbReference type="NCBIfam" id="TIGR00241">
    <property type="entry name" value="CoA_E_activ"/>
    <property type="match status" value="1"/>
</dbReference>
<dbReference type="InterPro" id="IPR002731">
    <property type="entry name" value="ATPase_BadF"/>
</dbReference>
<dbReference type="SUPFAM" id="SSF53067">
    <property type="entry name" value="Actin-like ATPase domain"/>
    <property type="match status" value="2"/>
</dbReference>
<dbReference type="PANTHER" id="PTHR32329:SF4">
    <property type="entry name" value="ACTIVATOR OF 2-HYDROXYACYL-COA DEHYDRATASE"/>
    <property type="match status" value="1"/>
</dbReference>
<dbReference type="PANTHER" id="PTHR32329">
    <property type="entry name" value="BIFUNCTIONAL PROTEIN [INCLUDES 2-HYDROXYACYL-COA DEHYDRATASE (N-TER) AND ITS ACTIVATOR DOMAIN (C_TERM)-RELATED"/>
    <property type="match status" value="1"/>
</dbReference>
<comment type="cofactor">
    <cofactor evidence="1">
        <name>[4Fe-4S] cluster</name>
        <dbReference type="ChEBI" id="CHEBI:49883"/>
    </cofactor>
</comment>
<dbReference type="GO" id="GO:0051536">
    <property type="term" value="F:iron-sulfur cluster binding"/>
    <property type="evidence" value="ECO:0007669"/>
    <property type="project" value="UniProtKB-KW"/>
</dbReference>
<keyword evidence="4" id="KW-0411">Iron-sulfur</keyword>
<evidence type="ECO:0000259" key="6">
    <source>
        <dbReference type="Pfam" id="PF09989"/>
    </source>
</evidence>
<evidence type="ECO:0000256" key="3">
    <source>
        <dbReference type="ARBA" id="ARBA00023004"/>
    </source>
</evidence>
<dbReference type="RefSeq" id="WP_162459192.1">
    <property type="nucleotide sequence ID" value="NZ_AP021879.1"/>
</dbReference>
<proteinExistence type="predicted"/>
<keyword evidence="8" id="KW-1185">Reference proteome</keyword>
<evidence type="ECO:0000313" key="8">
    <source>
        <dbReference type="Proteomes" id="UP000422108"/>
    </source>
</evidence>
<dbReference type="Pfam" id="PF09989">
    <property type="entry name" value="DUF2229"/>
    <property type="match status" value="1"/>
</dbReference>
<dbReference type="CDD" id="cd24035">
    <property type="entry name" value="ASKHA_NBD_O66634-like_rpt2"/>
    <property type="match status" value="1"/>
</dbReference>
<keyword evidence="3" id="KW-0408">Iron</keyword>
<accession>A0A5K8AK74</accession>
<dbReference type="Proteomes" id="UP000422108">
    <property type="component" value="Chromosome"/>
</dbReference>
<evidence type="ECO:0000313" key="7">
    <source>
        <dbReference type="EMBL" id="BBO92988.1"/>
    </source>
</evidence>
<evidence type="ECO:0000259" key="5">
    <source>
        <dbReference type="Pfam" id="PF01869"/>
    </source>
</evidence>
<evidence type="ECO:0000256" key="4">
    <source>
        <dbReference type="ARBA" id="ARBA00023014"/>
    </source>
</evidence>
<organism evidence="7 8">
    <name type="scientific">Desulfosarcina ovata subsp. ovata</name>
    <dbReference type="NCBI Taxonomy" id="2752305"/>
    <lineage>
        <taxon>Bacteria</taxon>
        <taxon>Pseudomonadati</taxon>
        <taxon>Thermodesulfobacteriota</taxon>
        <taxon>Desulfobacteria</taxon>
        <taxon>Desulfobacterales</taxon>
        <taxon>Desulfosarcinaceae</taxon>
        <taxon>Desulfosarcina</taxon>
    </lineage>
</organism>
<feature type="domain" description="DUF2229" evidence="6">
    <location>
        <begin position="697"/>
        <end position="913"/>
    </location>
</feature>
<feature type="domain" description="ATPase BadF/BadG/BcrA/BcrD type" evidence="5">
    <location>
        <begin position="21"/>
        <end position="271"/>
    </location>
</feature>
<name>A0A5K8AK74_9BACT</name>
<feature type="domain" description="ATPase BadF/BadG/BcrA/BcrD type" evidence="5">
    <location>
        <begin position="342"/>
        <end position="597"/>
    </location>
</feature>
<dbReference type="CDD" id="cd24034">
    <property type="entry name" value="ASKHA_NBD_O66634-like_rpt1"/>
    <property type="match status" value="1"/>
</dbReference>
<dbReference type="InterPro" id="IPR018709">
    <property type="entry name" value="CoA_activase_DUF2229"/>
</dbReference>
<dbReference type="GO" id="GO:0046872">
    <property type="term" value="F:metal ion binding"/>
    <property type="evidence" value="ECO:0007669"/>
    <property type="project" value="UniProtKB-KW"/>
</dbReference>